<name>H5TGE3_GORO1</name>
<dbReference type="PANTHER" id="PTHR43201">
    <property type="entry name" value="ACYL-COA SYNTHETASE"/>
    <property type="match status" value="1"/>
</dbReference>
<accession>H5TGE3</accession>
<dbReference type="InterPro" id="IPR000873">
    <property type="entry name" value="AMP-dep_synth/lig_dom"/>
</dbReference>
<dbReference type="InterPro" id="IPR025110">
    <property type="entry name" value="AMP-bd_C"/>
</dbReference>
<keyword evidence="7" id="KW-1185">Reference proteome</keyword>
<evidence type="ECO:0000256" key="2">
    <source>
        <dbReference type="ARBA" id="ARBA00022598"/>
    </source>
</evidence>
<evidence type="ECO:0000313" key="6">
    <source>
        <dbReference type="EMBL" id="GAB32551.1"/>
    </source>
</evidence>
<dbReference type="RefSeq" id="WP_007236817.1">
    <property type="nucleotide sequence ID" value="NZ_BAFB01000012.1"/>
</dbReference>
<proteinExistence type="inferred from homology"/>
<feature type="compositionally biased region" description="Polar residues" evidence="3">
    <location>
        <begin position="1"/>
        <end position="10"/>
    </location>
</feature>
<dbReference type="GO" id="GO:0031956">
    <property type="term" value="F:medium-chain fatty acid-CoA ligase activity"/>
    <property type="evidence" value="ECO:0007669"/>
    <property type="project" value="TreeGrafter"/>
</dbReference>
<gene>
    <name evidence="6" type="ORF">GOOTI_012_00090</name>
</gene>
<evidence type="ECO:0000259" key="5">
    <source>
        <dbReference type="Pfam" id="PF13193"/>
    </source>
</evidence>
<reference evidence="6" key="1">
    <citation type="submission" date="2012-02" db="EMBL/GenBank/DDBJ databases">
        <title>Whole genome shotgun sequence of Gordonia otitidis NBRC 100426.</title>
        <authorList>
            <person name="Yoshida I."/>
            <person name="Hosoyama A."/>
            <person name="Tsuchikane K."/>
            <person name="Katsumata H."/>
            <person name="Yamazaki S."/>
            <person name="Fujita N."/>
        </authorList>
    </citation>
    <scope>NUCLEOTIDE SEQUENCE [LARGE SCALE GENOMIC DNA]</scope>
    <source>
        <strain evidence="6">NBRC 100426</strain>
    </source>
</reference>
<dbReference type="Pfam" id="PF13193">
    <property type="entry name" value="AMP-binding_C"/>
    <property type="match status" value="1"/>
</dbReference>
<dbReference type="InterPro" id="IPR042099">
    <property type="entry name" value="ANL_N_sf"/>
</dbReference>
<feature type="compositionally biased region" description="Low complexity" evidence="3">
    <location>
        <begin position="22"/>
        <end position="47"/>
    </location>
</feature>
<dbReference type="OrthoDB" id="9803968at2"/>
<dbReference type="Proteomes" id="UP000005038">
    <property type="component" value="Unassembled WGS sequence"/>
</dbReference>
<dbReference type="AlphaFoldDB" id="H5TGE3"/>
<evidence type="ECO:0000256" key="1">
    <source>
        <dbReference type="ARBA" id="ARBA00006432"/>
    </source>
</evidence>
<comment type="caution">
    <text evidence="6">The sequence shown here is derived from an EMBL/GenBank/DDBJ whole genome shotgun (WGS) entry which is preliminary data.</text>
</comment>
<dbReference type="Gene3D" id="3.40.50.12780">
    <property type="entry name" value="N-terminal domain of ligase-like"/>
    <property type="match status" value="1"/>
</dbReference>
<dbReference type="NCBIfam" id="NF005801">
    <property type="entry name" value="PRK07656.1"/>
    <property type="match status" value="1"/>
</dbReference>
<feature type="region of interest" description="Disordered" evidence="3">
    <location>
        <begin position="1"/>
        <end position="47"/>
    </location>
</feature>
<evidence type="ECO:0000313" key="7">
    <source>
        <dbReference type="Proteomes" id="UP000005038"/>
    </source>
</evidence>
<evidence type="ECO:0000256" key="3">
    <source>
        <dbReference type="SAM" id="MobiDB-lite"/>
    </source>
</evidence>
<dbReference type="InterPro" id="IPR045851">
    <property type="entry name" value="AMP-bd_C_sf"/>
</dbReference>
<feature type="domain" description="AMP-dependent synthetase/ligase" evidence="4">
    <location>
        <begin position="54"/>
        <end position="424"/>
    </location>
</feature>
<protein>
    <submittedName>
        <fullName evidence="6">Fatty-acid--CoA ligase</fullName>
    </submittedName>
</protein>
<evidence type="ECO:0000259" key="4">
    <source>
        <dbReference type="Pfam" id="PF00501"/>
    </source>
</evidence>
<feature type="domain" description="AMP-binding enzyme C-terminal" evidence="5">
    <location>
        <begin position="475"/>
        <end position="550"/>
    </location>
</feature>
<dbReference type="SUPFAM" id="SSF56801">
    <property type="entry name" value="Acetyl-CoA synthetase-like"/>
    <property type="match status" value="1"/>
</dbReference>
<dbReference type="InterPro" id="IPR020845">
    <property type="entry name" value="AMP-binding_CS"/>
</dbReference>
<comment type="similarity">
    <text evidence="1">Belongs to the ATP-dependent AMP-binding enzyme family.</text>
</comment>
<dbReference type="Pfam" id="PF00501">
    <property type="entry name" value="AMP-binding"/>
    <property type="match status" value="1"/>
</dbReference>
<dbReference type="PANTHER" id="PTHR43201:SF5">
    <property type="entry name" value="MEDIUM-CHAIN ACYL-COA LIGASE ACSF2, MITOCHONDRIAL"/>
    <property type="match status" value="1"/>
</dbReference>
<keyword evidence="2 6" id="KW-0436">Ligase</keyword>
<organism evidence="6 7">
    <name type="scientific">Gordonia otitidis (strain DSM 44809 / CCUG 52243 / JCM 12355 / NBRC 100426 / IFM 10032)</name>
    <dbReference type="NCBI Taxonomy" id="1108044"/>
    <lineage>
        <taxon>Bacteria</taxon>
        <taxon>Bacillati</taxon>
        <taxon>Actinomycetota</taxon>
        <taxon>Actinomycetes</taxon>
        <taxon>Mycobacteriales</taxon>
        <taxon>Gordoniaceae</taxon>
        <taxon>Gordonia</taxon>
    </lineage>
</organism>
<sequence length="557" mass="59107">MEATVTNGGDAQSAAEGAHSTAEGAQSAAEGARSAAESARSAAGSAQSTPAALAHAARTWPTQQAVVDTQWGQTVELTYADLLERVRDFAAALVASGFSPGDRGAIWSPNSYHWPIAALGIQYAGGVLVPLNTRYTTTEAVDVIERSQVAAVVVSGDFLGVDHADDLLAEHRRSLPELVVRVPLGESTNAPEGAVDWSSFLARGNAQTRAEADRRAAAVAPDDISDILFTSGTTGKSKGVLAEHQQTIAGSRAWGANGRLSPTDRYLMVNPYFHTFGYKAGILPAILFGATMIPLAVYSPADAMRLVESQRATVFPGAPTIFQTILDDPSRPDHDLSSLRLVVTGAAIVPVVLVERIQRDLGVDTVITAYGQTESSGFISTCRPDDDDVTVATTCGRAFEGMEIAVSDQGEVLARGAMVMRGYLDDPAATTATIDADGWLHTGDVGVIDERGNLRITDRLKDMYICGGFNVYPAEVEQTLARLDGVTETAVIGVHDDRLGEVGRAFVALREGATLTEDDVLTYARTHLANFKVPRSVVFVDGFPRNASGKILKRELH</sequence>
<dbReference type="STRING" id="1108044.GOOTI_012_00090"/>
<dbReference type="PROSITE" id="PS00455">
    <property type="entry name" value="AMP_BINDING"/>
    <property type="match status" value="1"/>
</dbReference>
<dbReference type="GO" id="GO:0006631">
    <property type="term" value="P:fatty acid metabolic process"/>
    <property type="evidence" value="ECO:0007669"/>
    <property type="project" value="TreeGrafter"/>
</dbReference>
<dbReference type="EMBL" id="BAFB01000012">
    <property type="protein sequence ID" value="GAB32551.1"/>
    <property type="molecule type" value="Genomic_DNA"/>
</dbReference>
<dbReference type="Gene3D" id="3.30.300.30">
    <property type="match status" value="1"/>
</dbReference>